<dbReference type="AlphaFoldDB" id="A0A0L0HA50"/>
<keyword evidence="3" id="KW-1185">Reference proteome</keyword>
<organism evidence="2 3">
    <name type="scientific">Spizellomyces punctatus (strain DAOM BR117)</name>
    <dbReference type="NCBI Taxonomy" id="645134"/>
    <lineage>
        <taxon>Eukaryota</taxon>
        <taxon>Fungi</taxon>
        <taxon>Fungi incertae sedis</taxon>
        <taxon>Chytridiomycota</taxon>
        <taxon>Chytridiomycota incertae sedis</taxon>
        <taxon>Chytridiomycetes</taxon>
        <taxon>Spizellomycetales</taxon>
        <taxon>Spizellomycetaceae</taxon>
        <taxon>Spizellomyces</taxon>
    </lineage>
</organism>
<sequence>MVSEHTVACMGYSRNVENVEYTFRAYTGIPVDSPLPLFMRLIARLVKRSTGKRLKLQGLGRHTRDEIYEIGCRDLKAIADFLGNKPFMMGDKPTTVDASVFAILASIMWIPVEFPMKSHAYQELPVLDQYLHRVRKQVWGNTVETWYTGGEEAARMYTRLDQ</sequence>
<dbReference type="InterPro" id="IPR050931">
    <property type="entry name" value="Mito_Protein_Transport_Metaxin"/>
</dbReference>
<evidence type="ECO:0000313" key="3">
    <source>
        <dbReference type="Proteomes" id="UP000053201"/>
    </source>
</evidence>
<protein>
    <recommendedName>
        <fullName evidence="1">Metaxin glutathione S-transferase domain-containing protein</fullName>
    </recommendedName>
</protein>
<dbReference type="Pfam" id="PF17171">
    <property type="entry name" value="GST_C_6"/>
    <property type="match status" value="1"/>
</dbReference>
<dbReference type="Proteomes" id="UP000053201">
    <property type="component" value="Unassembled WGS sequence"/>
</dbReference>
<dbReference type="PANTHER" id="PTHR12289:SF41">
    <property type="entry name" value="FAILED AXON CONNECTIONS-RELATED"/>
    <property type="match status" value="1"/>
</dbReference>
<dbReference type="InParanoid" id="A0A0L0HA50"/>
<proteinExistence type="predicted"/>
<feature type="domain" description="Metaxin glutathione S-transferase" evidence="1">
    <location>
        <begin position="73"/>
        <end position="134"/>
    </location>
</feature>
<dbReference type="RefSeq" id="XP_016606092.1">
    <property type="nucleotide sequence ID" value="XM_016754668.1"/>
</dbReference>
<reference evidence="2 3" key="1">
    <citation type="submission" date="2009-08" db="EMBL/GenBank/DDBJ databases">
        <title>The Genome Sequence of Spizellomyces punctatus strain DAOM BR117.</title>
        <authorList>
            <consortium name="The Broad Institute Genome Sequencing Platform"/>
            <person name="Russ C."/>
            <person name="Cuomo C."/>
            <person name="Shea T."/>
            <person name="Young S.K."/>
            <person name="Zeng Q."/>
            <person name="Koehrsen M."/>
            <person name="Haas B."/>
            <person name="Borodovsky M."/>
            <person name="Guigo R."/>
            <person name="Alvarado L."/>
            <person name="Berlin A."/>
            <person name="Bochicchio J."/>
            <person name="Borenstein D."/>
            <person name="Chapman S."/>
            <person name="Chen Z."/>
            <person name="Engels R."/>
            <person name="Freedman E."/>
            <person name="Gellesch M."/>
            <person name="Goldberg J."/>
            <person name="Griggs A."/>
            <person name="Gujja S."/>
            <person name="Heiman D."/>
            <person name="Hepburn T."/>
            <person name="Howarth C."/>
            <person name="Jen D."/>
            <person name="Larson L."/>
            <person name="Lewis B."/>
            <person name="Mehta T."/>
            <person name="Park D."/>
            <person name="Pearson M."/>
            <person name="Roberts A."/>
            <person name="Saif S."/>
            <person name="Shenoy N."/>
            <person name="Sisk P."/>
            <person name="Stolte C."/>
            <person name="Sykes S."/>
            <person name="Thomson T."/>
            <person name="Walk T."/>
            <person name="White J."/>
            <person name="Yandava C."/>
            <person name="Burger G."/>
            <person name="Gray M.W."/>
            <person name="Holland P.W.H."/>
            <person name="King N."/>
            <person name="Lang F.B.F."/>
            <person name="Roger A.J."/>
            <person name="Ruiz-Trillo I."/>
            <person name="Lander E."/>
            <person name="Nusbaum C."/>
        </authorList>
    </citation>
    <scope>NUCLEOTIDE SEQUENCE [LARGE SCALE GENOMIC DNA]</scope>
    <source>
        <strain evidence="2 3">DAOM BR117</strain>
    </source>
</reference>
<accession>A0A0L0HA50</accession>
<dbReference type="GO" id="GO:0005737">
    <property type="term" value="C:cytoplasm"/>
    <property type="evidence" value="ECO:0007669"/>
    <property type="project" value="TreeGrafter"/>
</dbReference>
<dbReference type="GeneID" id="27689764"/>
<evidence type="ECO:0000259" key="1">
    <source>
        <dbReference type="Pfam" id="PF17171"/>
    </source>
</evidence>
<dbReference type="EMBL" id="KQ257461">
    <property type="protein sequence ID" value="KNC98052.1"/>
    <property type="molecule type" value="Genomic_DNA"/>
</dbReference>
<dbReference type="OrthoDB" id="5809458at2759"/>
<dbReference type="PANTHER" id="PTHR12289">
    <property type="entry name" value="METAXIN RELATED"/>
    <property type="match status" value="1"/>
</dbReference>
<dbReference type="CDD" id="cd03193">
    <property type="entry name" value="GST_C_Metaxin"/>
    <property type="match status" value="1"/>
</dbReference>
<dbReference type="InterPro" id="IPR036282">
    <property type="entry name" value="Glutathione-S-Trfase_C_sf"/>
</dbReference>
<dbReference type="OMA" id="KNECPNI"/>
<evidence type="ECO:0000313" key="2">
    <source>
        <dbReference type="EMBL" id="KNC98052.1"/>
    </source>
</evidence>
<dbReference type="SUPFAM" id="SSF47616">
    <property type="entry name" value="GST C-terminal domain-like"/>
    <property type="match status" value="1"/>
</dbReference>
<dbReference type="Gene3D" id="1.20.1050.10">
    <property type="match status" value="1"/>
</dbReference>
<dbReference type="InterPro" id="IPR033468">
    <property type="entry name" value="Metaxin_GST"/>
</dbReference>
<gene>
    <name evidence="2" type="ORF">SPPG_06466</name>
</gene>
<dbReference type="eggNOG" id="KOG4244">
    <property type="taxonomic scope" value="Eukaryota"/>
</dbReference>
<dbReference type="VEuPathDB" id="FungiDB:SPPG_06466"/>
<name>A0A0L0HA50_SPIPD</name>